<evidence type="ECO:0000313" key="1">
    <source>
        <dbReference type="EMBL" id="GFD50043.1"/>
    </source>
</evidence>
<feature type="non-terminal residue" evidence="1">
    <location>
        <position position="1"/>
    </location>
</feature>
<reference evidence="1" key="1">
    <citation type="journal article" date="2019" name="Sci. Rep.">
        <title>Draft genome of Tanacetum cinerariifolium, the natural source of mosquito coil.</title>
        <authorList>
            <person name="Yamashiro T."/>
            <person name="Shiraishi A."/>
            <person name="Satake H."/>
            <person name="Nakayama K."/>
        </authorList>
    </citation>
    <scope>NUCLEOTIDE SEQUENCE</scope>
</reference>
<dbReference type="EMBL" id="BKCJ011751817">
    <property type="protein sequence ID" value="GFD50043.1"/>
    <property type="molecule type" value="Genomic_DNA"/>
</dbReference>
<proteinExistence type="predicted"/>
<organism evidence="1">
    <name type="scientific">Tanacetum cinerariifolium</name>
    <name type="common">Dalmatian daisy</name>
    <name type="synonym">Chrysanthemum cinerariifolium</name>
    <dbReference type="NCBI Taxonomy" id="118510"/>
    <lineage>
        <taxon>Eukaryota</taxon>
        <taxon>Viridiplantae</taxon>
        <taxon>Streptophyta</taxon>
        <taxon>Embryophyta</taxon>
        <taxon>Tracheophyta</taxon>
        <taxon>Spermatophyta</taxon>
        <taxon>Magnoliopsida</taxon>
        <taxon>eudicotyledons</taxon>
        <taxon>Gunneridae</taxon>
        <taxon>Pentapetalae</taxon>
        <taxon>asterids</taxon>
        <taxon>campanulids</taxon>
        <taxon>Asterales</taxon>
        <taxon>Asteraceae</taxon>
        <taxon>Asteroideae</taxon>
        <taxon>Anthemideae</taxon>
        <taxon>Anthemidinae</taxon>
        <taxon>Tanacetum</taxon>
    </lineage>
</organism>
<sequence>LVTQGHTQEEGIDYEKVFAPVARIKAIRGSVHKLHIYRRPILDDYKKGKKINDLQLITFGDMFMDYNSYLKSREALKILFHSGR</sequence>
<accession>A0A699WSC2</accession>
<dbReference type="AlphaFoldDB" id="A0A699WSC2"/>
<comment type="caution">
    <text evidence="1">The sequence shown here is derived from an EMBL/GenBank/DDBJ whole genome shotgun (WGS) entry which is preliminary data.</text>
</comment>
<name>A0A699WSC2_TANCI</name>
<gene>
    <name evidence="1" type="ORF">Tci_922012</name>
</gene>
<protein>
    <submittedName>
        <fullName evidence="1">Uncharacterized protein</fullName>
    </submittedName>
</protein>